<feature type="compositionally biased region" description="Acidic residues" evidence="12">
    <location>
        <begin position="154"/>
        <end position="164"/>
    </location>
</feature>
<sequence length="932" mass="99527">MKKFEEGVFSDLRNLKPGVDACLEEPKSPFLDLLFKYQCIRTQKKQKVFYWFSVPHDRLFLDALERDLKREKMGQEPTTHIVGEPAQSFTYDPKKSLYEQFSKAQGAREGEGELEAAVRRIEEGADSSMPLAGPGDAESGASDTGEGSGAQMDESADDADDPMTGDEASATLRKRRSQSATAAASGQQLFLPTLFQGSPNYKQRRKKANKASSGLRKGSEEYTDEYEQRGRTSSALGGGSRFSSSLSRERSGALLPSHPSMLDEFGPHSRTEQARQHQEATLALSAADMFLKQARGELLPGDGVVRRPKAVPVPTAEPLVTYSHGAPIDQPQRFAAQAAAGHSRGRSFDFVREQQVRPSGTLSAGPDTTTFAQAQQQQSTFNAAGSSSISQYERVSADGKVRAFVCPLFSCGRLFKRMEHLKRHLRTHTMEKPFTCPKCNKNFSRSDNLTQHLRTHEKTGHVGGPAREWLDGEDGDISGEGSANEGSPQGDILDEDDDSAMHNLVSFGGPGGLGGIDMYGGANGGLGLVPMMDLAQFNMLNGENASSFMLDPNMCEVEIPGGVQDVQGDEPGLLMRTGSVDAGLIFRNQQLQANSVAGAGGSDYFSSVPSTATSGMLFSSADTSEFSDAPQWVNRPQPSPAFSNVSVPSPPTGIVPLGTRNSRSSLTSSPAGYLRNIHQSHSSTSSASSTYGDDYVVTPSLSAPSHKQSFDHAALYPPGMLEGVSGGNVGPMRRHRSMTPSLIRNGEPIRRPMTANSGGDFAGGSPGSVSSSISSSSAAAPRGYHPYAYSNSNSRANSTHSSPQVHAVPLGAEYAPHRSESRNSSYGGSSLHEQMMMNMNLDPAAGAGSGGSGVFGDASVFRSGSPASFHQTESPGAFNVDLPMPYPAGSYGQQQPPQPGLLHAQTMPVGSQFGGQQQQQYDGYYSHQHATL</sequence>
<evidence type="ECO:0000256" key="4">
    <source>
        <dbReference type="ARBA" id="ARBA00022771"/>
    </source>
</evidence>
<keyword evidence="2" id="KW-0479">Metal-binding</keyword>
<dbReference type="GO" id="GO:1990526">
    <property type="term" value="C:Ste12p-Dig1p-Dig2p complex"/>
    <property type="evidence" value="ECO:0007669"/>
    <property type="project" value="TreeGrafter"/>
</dbReference>
<dbReference type="AlphaFoldDB" id="A0A9P5Z577"/>
<evidence type="ECO:0000256" key="8">
    <source>
        <dbReference type="ARBA" id="ARBA00023163"/>
    </source>
</evidence>
<organism evidence="14 15">
    <name type="scientific">Pholiota conissans</name>
    <dbReference type="NCBI Taxonomy" id="109636"/>
    <lineage>
        <taxon>Eukaryota</taxon>
        <taxon>Fungi</taxon>
        <taxon>Dikarya</taxon>
        <taxon>Basidiomycota</taxon>
        <taxon>Agaricomycotina</taxon>
        <taxon>Agaricomycetes</taxon>
        <taxon>Agaricomycetidae</taxon>
        <taxon>Agaricales</taxon>
        <taxon>Agaricineae</taxon>
        <taxon>Strophariaceae</taxon>
        <taxon>Pholiota</taxon>
    </lineage>
</organism>
<evidence type="ECO:0000259" key="13">
    <source>
        <dbReference type="PROSITE" id="PS50157"/>
    </source>
</evidence>
<evidence type="ECO:0000256" key="12">
    <source>
        <dbReference type="SAM" id="MobiDB-lite"/>
    </source>
</evidence>
<feature type="domain" description="C2H2-type" evidence="13">
    <location>
        <begin position="434"/>
        <end position="456"/>
    </location>
</feature>
<dbReference type="SUPFAM" id="SSF57667">
    <property type="entry name" value="beta-beta-alpha zinc fingers"/>
    <property type="match status" value="1"/>
</dbReference>
<dbReference type="OrthoDB" id="1095242at2759"/>
<dbReference type="Pfam" id="PF00096">
    <property type="entry name" value="zf-C2H2"/>
    <property type="match status" value="2"/>
</dbReference>
<dbReference type="Gene3D" id="3.30.160.60">
    <property type="entry name" value="Classic Zinc Finger"/>
    <property type="match status" value="2"/>
</dbReference>
<dbReference type="FunFam" id="3.30.160.60:FF:000064">
    <property type="entry name" value="Early growth response protein 3"/>
    <property type="match status" value="1"/>
</dbReference>
<feature type="region of interest" description="Disordered" evidence="12">
    <location>
        <begin position="725"/>
        <end position="777"/>
    </location>
</feature>
<dbReference type="SMART" id="SM00424">
    <property type="entry name" value="STE"/>
    <property type="match status" value="1"/>
</dbReference>
<evidence type="ECO:0000256" key="7">
    <source>
        <dbReference type="ARBA" id="ARBA00023125"/>
    </source>
</evidence>
<keyword evidence="8" id="KW-0804">Transcription</keyword>
<dbReference type="InterPro" id="IPR003120">
    <property type="entry name" value="Ste12"/>
</dbReference>
<keyword evidence="15" id="KW-1185">Reference proteome</keyword>
<dbReference type="Proteomes" id="UP000807469">
    <property type="component" value="Unassembled WGS sequence"/>
</dbReference>
<feature type="compositionally biased region" description="Basic and acidic residues" evidence="12">
    <location>
        <begin position="265"/>
        <end position="278"/>
    </location>
</feature>
<evidence type="ECO:0000256" key="9">
    <source>
        <dbReference type="ARBA" id="ARBA00023242"/>
    </source>
</evidence>
<feature type="region of interest" description="Disordered" evidence="12">
    <location>
        <begin position="124"/>
        <end position="279"/>
    </location>
</feature>
<feature type="compositionally biased region" description="Low complexity" evidence="12">
    <location>
        <begin position="178"/>
        <end position="188"/>
    </location>
</feature>
<keyword evidence="9" id="KW-0539">Nucleus</keyword>
<keyword evidence="5" id="KW-0862">Zinc</keyword>
<keyword evidence="7" id="KW-0238">DNA-binding</keyword>
<evidence type="ECO:0000256" key="3">
    <source>
        <dbReference type="ARBA" id="ARBA00022737"/>
    </source>
</evidence>
<evidence type="ECO:0000256" key="10">
    <source>
        <dbReference type="ARBA" id="ARBA00024345"/>
    </source>
</evidence>
<evidence type="ECO:0000256" key="5">
    <source>
        <dbReference type="ARBA" id="ARBA00022833"/>
    </source>
</evidence>
<dbReference type="GO" id="GO:1990527">
    <property type="term" value="C:Tec1p-Ste12p-Dig1p complex"/>
    <property type="evidence" value="ECO:0007669"/>
    <property type="project" value="TreeGrafter"/>
</dbReference>
<feature type="region of interest" description="Disordered" evidence="12">
    <location>
        <begin position="456"/>
        <end position="496"/>
    </location>
</feature>
<reference evidence="14" key="1">
    <citation type="submission" date="2020-11" db="EMBL/GenBank/DDBJ databases">
        <authorList>
            <consortium name="DOE Joint Genome Institute"/>
            <person name="Ahrendt S."/>
            <person name="Riley R."/>
            <person name="Andreopoulos W."/>
            <person name="Labutti K."/>
            <person name="Pangilinan J."/>
            <person name="Ruiz-Duenas F.J."/>
            <person name="Barrasa J.M."/>
            <person name="Sanchez-Garcia M."/>
            <person name="Camarero S."/>
            <person name="Miyauchi S."/>
            <person name="Serrano A."/>
            <person name="Linde D."/>
            <person name="Babiker R."/>
            <person name="Drula E."/>
            <person name="Ayuso-Fernandez I."/>
            <person name="Pacheco R."/>
            <person name="Padilla G."/>
            <person name="Ferreira P."/>
            <person name="Barriuso J."/>
            <person name="Kellner H."/>
            <person name="Castanera R."/>
            <person name="Alfaro M."/>
            <person name="Ramirez L."/>
            <person name="Pisabarro A.G."/>
            <person name="Kuo A."/>
            <person name="Tritt A."/>
            <person name="Lipzen A."/>
            <person name="He G."/>
            <person name="Yan M."/>
            <person name="Ng V."/>
            <person name="Cullen D."/>
            <person name="Martin F."/>
            <person name="Rosso M.-N."/>
            <person name="Henrissat B."/>
            <person name="Hibbett D."/>
            <person name="Martinez A.T."/>
            <person name="Grigoriev I.V."/>
        </authorList>
    </citation>
    <scope>NUCLEOTIDE SEQUENCE</scope>
    <source>
        <strain evidence="14">CIRM-BRFM 674</strain>
    </source>
</reference>
<dbReference type="PROSITE" id="PS00028">
    <property type="entry name" value="ZINC_FINGER_C2H2_1"/>
    <property type="match status" value="2"/>
</dbReference>
<feature type="domain" description="C2H2-type" evidence="13">
    <location>
        <begin position="404"/>
        <end position="433"/>
    </location>
</feature>
<dbReference type="PANTHER" id="PTHR47427:SF1">
    <property type="entry name" value="PROTEIN STE12"/>
    <property type="match status" value="1"/>
</dbReference>
<evidence type="ECO:0000256" key="2">
    <source>
        <dbReference type="ARBA" id="ARBA00022723"/>
    </source>
</evidence>
<dbReference type="PROSITE" id="PS50157">
    <property type="entry name" value="ZINC_FINGER_C2H2_2"/>
    <property type="match status" value="2"/>
</dbReference>
<protein>
    <recommendedName>
        <fullName evidence="13">C2H2-type domain-containing protein</fullName>
    </recommendedName>
</protein>
<keyword evidence="6" id="KW-0805">Transcription regulation</keyword>
<name>A0A9P5Z577_9AGAR</name>
<feature type="compositionally biased region" description="Low complexity" evidence="12">
    <location>
        <begin position="767"/>
        <end position="777"/>
    </location>
</feature>
<proteinExistence type="inferred from homology"/>
<evidence type="ECO:0000313" key="15">
    <source>
        <dbReference type="Proteomes" id="UP000807469"/>
    </source>
</evidence>
<dbReference type="PANTHER" id="PTHR47427">
    <property type="entry name" value="PROTEIN STE12"/>
    <property type="match status" value="1"/>
</dbReference>
<dbReference type="GO" id="GO:0008270">
    <property type="term" value="F:zinc ion binding"/>
    <property type="evidence" value="ECO:0007669"/>
    <property type="project" value="UniProtKB-KW"/>
</dbReference>
<comment type="similarity">
    <text evidence="10">Belongs to the STE12 transcription factor family.</text>
</comment>
<comment type="caution">
    <text evidence="14">The sequence shown here is derived from an EMBL/GenBank/DDBJ whole genome shotgun (WGS) entry which is preliminary data.</text>
</comment>
<gene>
    <name evidence="14" type="ORF">BDN70DRAFT_876816</name>
</gene>
<dbReference type="SMART" id="SM00355">
    <property type="entry name" value="ZnF_C2H2"/>
    <property type="match status" value="2"/>
</dbReference>
<feature type="region of interest" description="Disordered" evidence="12">
    <location>
        <begin position="912"/>
        <end position="932"/>
    </location>
</feature>
<keyword evidence="3" id="KW-0677">Repeat</keyword>
<dbReference type="InterPro" id="IPR013087">
    <property type="entry name" value="Znf_C2H2_type"/>
</dbReference>
<dbReference type="GO" id="GO:0003700">
    <property type="term" value="F:DNA-binding transcription factor activity"/>
    <property type="evidence" value="ECO:0007669"/>
    <property type="project" value="InterPro"/>
</dbReference>
<evidence type="ECO:0000313" key="14">
    <source>
        <dbReference type="EMBL" id="KAF9481076.1"/>
    </source>
</evidence>
<evidence type="ECO:0000256" key="1">
    <source>
        <dbReference type="ARBA" id="ARBA00004123"/>
    </source>
</evidence>
<dbReference type="GO" id="GO:0003677">
    <property type="term" value="F:DNA binding"/>
    <property type="evidence" value="ECO:0007669"/>
    <property type="project" value="UniProtKB-KW"/>
</dbReference>
<evidence type="ECO:0000256" key="11">
    <source>
        <dbReference type="PROSITE-ProRule" id="PRU00042"/>
    </source>
</evidence>
<dbReference type="GO" id="GO:0005634">
    <property type="term" value="C:nucleus"/>
    <property type="evidence" value="ECO:0007669"/>
    <property type="project" value="UniProtKB-SubCell"/>
</dbReference>
<dbReference type="InterPro" id="IPR036236">
    <property type="entry name" value="Znf_C2H2_sf"/>
</dbReference>
<evidence type="ECO:0000256" key="6">
    <source>
        <dbReference type="ARBA" id="ARBA00023015"/>
    </source>
</evidence>
<keyword evidence="4 11" id="KW-0863">Zinc-finger</keyword>
<dbReference type="InterPro" id="IPR052127">
    <property type="entry name" value="STE12_transcription_factor"/>
</dbReference>
<accession>A0A9P5Z577</accession>
<dbReference type="Pfam" id="PF02200">
    <property type="entry name" value="STE"/>
    <property type="match status" value="1"/>
</dbReference>
<dbReference type="EMBL" id="MU155184">
    <property type="protein sequence ID" value="KAF9481076.1"/>
    <property type="molecule type" value="Genomic_DNA"/>
</dbReference>
<comment type="subcellular location">
    <subcellularLocation>
        <location evidence="1">Nucleus</location>
    </subcellularLocation>
</comment>